<accession>A0A2S1LIP1</accession>
<dbReference type="KEGG" id="ffa:FFWV33_11055"/>
<sequence>MEEDLNFYKRISKSNIPLTELLKNDKLFYDVPANWSVVVTDIENSTQAVASGLHNDVNRTATGSIITVLNTLKGMGLGIKIPYFFGGDGSTFLMPNAVLEPVLAALTIYSQHIFKTIDLQLRVGKMGVGQIYKNGITLKITKLKQNDLLTTPVILGNGLKYAESVIKNQFHTSVLRGNEDAKLNLEGMQCRWDEIYPNTVDKKVVCLLVDCLEESNQAQVYGTIMREIDFIFGSLDKRNPISTLKLKLNTSLENIKREMRIKIGNYQLSYMISNWLMTLFGSFYFKYFESGKLYKFRVTQLSDTIMLDGFLNTVISGTEEQVSRLQMLLDNLESKNKIIYGIHITHASIMSCYIEDKEKKHIHFVDGTEGGYTSAAVMFKEKMKNLK</sequence>
<dbReference type="InterPro" id="IPR021445">
    <property type="entry name" value="DUF3095"/>
</dbReference>
<protein>
    <recommendedName>
        <fullName evidence="4">DUF3095 domain-containing protein</fullName>
    </recommendedName>
</protein>
<evidence type="ECO:0000313" key="3">
    <source>
        <dbReference type="Proteomes" id="UP000244527"/>
    </source>
</evidence>
<evidence type="ECO:0008006" key="4">
    <source>
        <dbReference type="Google" id="ProtNLM"/>
    </source>
</evidence>
<dbReference type="OrthoDB" id="5342145at2"/>
<organism evidence="2 3">
    <name type="scientific">Flavobacterium faecale</name>
    <dbReference type="NCBI Taxonomy" id="1355330"/>
    <lineage>
        <taxon>Bacteria</taxon>
        <taxon>Pseudomonadati</taxon>
        <taxon>Bacteroidota</taxon>
        <taxon>Flavobacteriia</taxon>
        <taxon>Flavobacteriales</taxon>
        <taxon>Flavobacteriaceae</taxon>
        <taxon>Flavobacterium</taxon>
    </lineage>
</organism>
<evidence type="ECO:0000313" key="2">
    <source>
        <dbReference type="EMBL" id="AWG23634.1"/>
    </source>
</evidence>
<reference evidence="2 3" key="1">
    <citation type="submission" date="2017-04" db="EMBL/GenBank/DDBJ databases">
        <title>Compelte genome sequence of WV33.</title>
        <authorList>
            <person name="Lee P.C."/>
        </authorList>
    </citation>
    <scope>NUCLEOTIDE SEQUENCE [LARGE SCALE GENOMIC DNA]</scope>
    <source>
        <strain evidence="2 3">WV33</strain>
    </source>
</reference>
<dbReference type="EMBL" id="CP020918">
    <property type="protein sequence ID" value="AWG23634.1"/>
    <property type="molecule type" value="Genomic_DNA"/>
</dbReference>
<gene>
    <name evidence="2" type="ORF">FFWV33_11055</name>
</gene>
<keyword evidence="1" id="KW-1133">Transmembrane helix</keyword>
<keyword evidence="1" id="KW-0812">Transmembrane</keyword>
<dbReference type="Pfam" id="PF11294">
    <property type="entry name" value="DUF3095"/>
    <property type="match status" value="1"/>
</dbReference>
<feature type="transmembrane region" description="Helical" evidence="1">
    <location>
        <begin position="268"/>
        <end position="287"/>
    </location>
</feature>
<dbReference type="Proteomes" id="UP000244527">
    <property type="component" value="Chromosome"/>
</dbReference>
<proteinExistence type="predicted"/>
<evidence type="ECO:0000256" key="1">
    <source>
        <dbReference type="SAM" id="Phobius"/>
    </source>
</evidence>
<keyword evidence="3" id="KW-1185">Reference proteome</keyword>
<name>A0A2S1LIP1_9FLAO</name>
<dbReference type="AlphaFoldDB" id="A0A2S1LIP1"/>
<keyword evidence="1" id="KW-0472">Membrane</keyword>